<dbReference type="EMBL" id="UAWL01000006">
    <property type="protein sequence ID" value="SQB98557.1"/>
    <property type="molecule type" value="Genomic_DNA"/>
</dbReference>
<keyword evidence="1" id="KW-1133">Transmembrane helix</keyword>
<dbReference type="AlphaFoldDB" id="A0A2X3B9Y4"/>
<dbReference type="Proteomes" id="UP000250166">
    <property type="component" value="Unassembled WGS sequence"/>
</dbReference>
<dbReference type="InterPro" id="IPR011990">
    <property type="entry name" value="TPR-like_helical_dom_sf"/>
</dbReference>
<proteinExistence type="predicted"/>
<keyword evidence="1" id="KW-0812">Transmembrane</keyword>
<dbReference type="SUPFAM" id="SSF48452">
    <property type="entry name" value="TPR-like"/>
    <property type="match status" value="1"/>
</dbReference>
<reference evidence="2 3" key="1">
    <citation type="submission" date="2018-06" db="EMBL/GenBank/DDBJ databases">
        <authorList>
            <consortium name="Pathogen Informatics"/>
            <person name="Doyle S."/>
        </authorList>
    </citation>
    <scope>NUCLEOTIDE SEQUENCE [LARGE SCALE GENOMIC DNA]</scope>
    <source>
        <strain evidence="2 3">NCTC13102</strain>
    </source>
</reference>
<dbReference type="InterPro" id="IPR019734">
    <property type="entry name" value="TPR_rpt"/>
</dbReference>
<feature type="transmembrane region" description="Helical" evidence="1">
    <location>
        <begin position="12"/>
        <end position="31"/>
    </location>
</feature>
<evidence type="ECO:0000256" key="1">
    <source>
        <dbReference type="SAM" id="Phobius"/>
    </source>
</evidence>
<sequence>MSENIAFLYRDPLFGIAIFIAIVIILVFADYGRNKYRQKKREIALQNFTKSYGEGSLSDEVVKFLSLAKNPIPPLLFLANTYSKAGDSNSAIKIYLGMLEQVHNFQEKIIILESLGITYFQAGFLQRAKHIFLEILKNYPRNSQILLYLMRTYESMGQYQEALDTLECLDEVATTKQRKDNAIVKTYLHFMRLSSGDMLSLEKKNKEIISLMHRCQYINRIALGYLKLYARELFWQEVKTFDKVRFCYDLLWNINQNEIPFEAIKHHSDIMDIYRAKGYIKDNKECATFELEALRILHQHSSQQGDITFEYRCVQCKNIFPFDSYRCPICAHVGEMDLVLKLKEKTSVQ</sequence>
<protein>
    <submittedName>
        <fullName evidence="2">Periplasmic protein</fullName>
    </submittedName>
</protein>
<keyword evidence="1" id="KW-0472">Membrane</keyword>
<dbReference type="Gene3D" id="1.25.40.10">
    <property type="entry name" value="Tetratricopeptide repeat domain"/>
    <property type="match status" value="1"/>
</dbReference>
<organism evidence="2 3">
    <name type="scientific">Helicobacter fennelliae</name>
    <dbReference type="NCBI Taxonomy" id="215"/>
    <lineage>
        <taxon>Bacteria</taxon>
        <taxon>Pseudomonadati</taxon>
        <taxon>Campylobacterota</taxon>
        <taxon>Epsilonproteobacteria</taxon>
        <taxon>Campylobacterales</taxon>
        <taxon>Helicobacteraceae</taxon>
        <taxon>Helicobacter</taxon>
    </lineage>
</organism>
<name>A0A2X3B9Y4_9HELI</name>
<dbReference type="RefSeq" id="WP_023949043.1">
    <property type="nucleotide sequence ID" value="NZ_JAERIV010000003.1"/>
</dbReference>
<accession>A0A2X3B9Y4</accession>
<dbReference type="Pfam" id="PF13176">
    <property type="entry name" value="TPR_7"/>
    <property type="match status" value="1"/>
</dbReference>
<evidence type="ECO:0000313" key="2">
    <source>
        <dbReference type="EMBL" id="SQB98557.1"/>
    </source>
</evidence>
<gene>
    <name evidence="2" type="ORF">NCTC13102_01020</name>
</gene>
<evidence type="ECO:0000313" key="3">
    <source>
        <dbReference type="Proteomes" id="UP000250166"/>
    </source>
</evidence>